<feature type="transmembrane region" description="Helical" evidence="6">
    <location>
        <begin position="87"/>
        <end position="107"/>
    </location>
</feature>
<dbReference type="GO" id="GO:0005886">
    <property type="term" value="C:plasma membrane"/>
    <property type="evidence" value="ECO:0007669"/>
    <property type="project" value="UniProtKB-SubCell"/>
</dbReference>
<name>A0A1M6AZZ7_9CLOT</name>
<evidence type="ECO:0000256" key="5">
    <source>
        <dbReference type="ARBA" id="ARBA00023136"/>
    </source>
</evidence>
<proteinExistence type="predicted"/>
<keyword evidence="8" id="KW-1185">Reference proteome</keyword>
<feature type="transmembrane region" description="Helical" evidence="6">
    <location>
        <begin position="20"/>
        <end position="42"/>
    </location>
</feature>
<keyword evidence="2" id="KW-1003">Cell membrane</keyword>
<dbReference type="EMBL" id="FQZO01000001">
    <property type="protein sequence ID" value="SHI42007.1"/>
    <property type="molecule type" value="Genomic_DNA"/>
</dbReference>
<feature type="transmembrane region" description="Helical" evidence="6">
    <location>
        <begin position="145"/>
        <end position="165"/>
    </location>
</feature>
<dbReference type="AlphaFoldDB" id="A0A1M6AZZ7"/>
<feature type="transmembrane region" description="Helical" evidence="6">
    <location>
        <begin position="267"/>
        <end position="286"/>
    </location>
</feature>
<evidence type="ECO:0000256" key="3">
    <source>
        <dbReference type="ARBA" id="ARBA00022692"/>
    </source>
</evidence>
<protein>
    <submittedName>
        <fullName evidence="7">Nucleoside ABC transporter membrane protein</fullName>
    </submittedName>
</protein>
<keyword evidence="4 6" id="KW-1133">Transmembrane helix</keyword>
<feature type="transmembrane region" description="Helical" evidence="6">
    <location>
        <begin position="113"/>
        <end position="133"/>
    </location>
</feature>
<dbReference type="Proteomes" id="UP000184080">
    <property type="component" value="Unassembled WGS sequence"/>
</dbReference>
<dbReference type="PANTHER" id="PTHR47089:SF1">
    <property type="entry name" value="GUANOSINE ABC TRANSPORTER PERMEASE PROTEIN NUPP"/>
    <property type="match status" value="1"/>
</dbReference>
<reference evidence="7 8" key="1">
    <citation type="submission" date="2016-11" db="EMBL/GenBank/DDBJ databases">
        <authorList>
            <person name="Jaros S."/>
            <person name="Januszkiewicz K."/>
            <person name="Wedrychowicz H."/>
        </authorList>
    </citation>
    <scope>NUCLEOTIDE SEQUENCE [LARGE SCALE GENOMIC DNA]</scope>
    <source>
        <strain evidence="7 8">DSM 21864</strain>
    </source>
</reference>
<feature type="transmembrane region" description="Helical" evidence="6">
    <location>
        <begin position="192"/>
        <end position="212"/>
    </location>
</feature>
<dbReference type="STRING" id="1121298.SAMN05444401_0584"/>
<evidence type="ECO:0000313" key="8">
    <source>
        <dbReference type="Proteomes" id="UP000184080"/>
    </source>
</evidence>
<dbReference type="Pfam" id="PF02653">
    <property type="entry name" value="BPD_transp_2"/>
    <property type="match status" value="1"/>
</dbReference>
<dbReference type="RefSeq" id="WP_073005058.1">
    <property type="nucleotide sequence ID" value="NZ_FQZO01000001.1"/>
</dbReference>
<evidence type="ECO:0000256" key="2">
    <source>
        <dbReference type="ARBA" id="ARBA00022475"/>
    </source>
</evidence>
<feature type="transmembrane region" description="Helical" evidence="6">
    <location>
        <begin position="62"/>
        <end position="80"/>
    </location>
</feature>
<evidence type="ECO:0000256" key="6">
    <source>
        <dbReference type="SAM" id="Phobius"/>
    </source>
</evidence>
<evidence type="ECO:0000313" key="7">
    <source>
        <dbReference type="EMBL" id="SHI42007.1"/>
    </source>
</evidence>
<gene>
    <name evidence="7" type="ORF">SAMN05444401_0584</name>
</gene>
<keyword evidence="3 6" id="KW-0812">Transmembrane</keyword>
<keyword evidence="5 6" id="KW-0472">Membrane</keyword>
<evidence type="ECO:0000256" key="1">
    <source>
        <dbReference type="ARBA" id="ARBA00004651"/>
    </source>
</evidence>
<comment type="subcellular location">
    <subcellularLocation>
        <location evidence="1">Cell membrane</location>
        <topology evidence="1">Multi-pass membrane protein</topology>
    </subcellularLocation>
</comment>
<evidence type="ECO:0000256" key="4">
    <source>
        <dbReference type="ARBA" id="ARBA00022989"/>
    </source>
</evidence>
<feature type="transmembrane region" description="Helical" evidence="6">
    <location>
        <begin position="242"/>
        <end position="261"/>
    </location>
</feature>
<dbReference type="CDD" id="cd06580">
    <property type="entry name" value="TM_PBP1_transp_TpRbsC_like"/>
    <property type="match status" value="1"/>
</dbReference>
<dbReference type="GO" id="GO:0022857">
    <property type="term" value="F:transmembrane transporter activity"/>
    <property type="evidence" value="ECO:0007669"/>
    <property type="project" value="InterPro"/>
</dbReference>
<dbReference type="InterPro" id="IPR001851">
    <property type="entry name" value="ABC_transp_permease"/>
</dbReference>
<feature type="transmembrane region" description="Helical" evidence="6">
    <location>
        <begin position="323"/>
        <end position="340"/>
    </location>
</feature>
<organism evidence="7 8">
    <name type="scientific">Clostridium amylolyticum</name>
    <dbReference type="NCBI Taxonomy" id="1121298"/>
    <lineage>
        <taxon>Bacteria</taxon>
        <taxon>Bacillati</taxon>
        <taxon>Bacillota</taxon>
        <taxon>Clostridia</taxon>
        <taxon>Eubacteriales</taxon>
        <taxon>Clostridiaceae</taxon>
        <taxon>Clostridium</taxon>
    </lineage>
</organism>
<accession>A0A1M6AZZ7</accession>
<dbReference type="PANTHER" id="PTHR47089">
    <property type="entry name" value="ABC TRANSPORTER, PERMEASE PROTEIN"/>
    <property type="match status" value="1"/>
</dbReference>
<sequence length="352" mass="38238">MLRLIKRAEISKGIRIKVIISAIMVALLLSGIFIAALGYNPFSVFAYILKGAFGSSYRIRQTIIKAIPLLITAIGISVAFKMQFWNIGGEGQILMGAFGAALVGLFVKGLPKPILFMVMCLSAMIIAGLYALISGALKVYFNANETIVTLMFNYIALKFITFLQYGPWRDKKAMNFPKIASFPKNAILPKVFNIHIGWIIAIIVVIIFYLFMKKSKMGYEISVLGESHNTARYAGININKTILKAVFISGMLCGLTGFIQASAVSQTLSIEVAGGVGYTAIIIAWLSNLNAPIAMIVAFLFAGLLEGGAYIQTAFGISSSASSIIQALILFCVLGSDFFLKYKITIRSKEVA</sequence>
<feature type="transmembrane region" description="Helical" evidence="6">
    <location>
        <begin position="293"/>
        <end position="311"/>
    </location>
</feature>